<reference evidence="1 2" key="1">
    <citation type="submission" date="2019-07" db="EMBL/GenBank/DDBJ databases">
        <title>Whole genome shotgun sequence of Terrabacter aerolatus NBRC 106305.</title>
        <authorList>
            <person name="Hosoyama A."/>
            <person name="Uohara A."/>
            <person name="Ohji S."/>
            <person name="Ichikawa N."/>
        </authorList>
    </citation>
    <scope>NUCLEOTIDE SEQUENCE [LARGE SCALE GENOMIC DNA]</scope>
    <source>
        <strain evidence="1 2">NBRC 106305</strain>
    </source>
</reference>
<gene>
    <name evidence="1" type="ORF">TAE01_04210</name>
</gene>
<keyword evidence="2" id="KW-1185">Reference proteome</keyword>
<evidence type="ECO:0000313" key="2">
    <source>
        <dbReference type="Proteomes" id="UP000321534"/>
    </source>
</evidence>
<dbReference type="AlphaFoldDB" id="A0A512CWK1"/>
<name>A0A512CWK1_9MICO</name>
<dbReference type="Proteomes" id="UP000321534">
    <property type="component" value="Unassembled WGS sequence"/>
</dbReference>
<protein>
    <submittedName>
        <fullName evidence="1">Uncharacterized protein</fullName>
    </submittedName>
</protein>
<organism evidence="1 2">
    <name type="scientific">Terrabacter aerolatus</name>
    <dbReference type="NCBI Taxonomy" id="422442"/>
    <lineage>
        <taxon>Bacteria</taxon>
        <taxon>Bacillati</taxon>
        <taxon>Actinomycetota</taxon>
        <taxon>Actinomycetes</taxon>
        <taxon>Micrococcales</taxon>
        <taxon>Intrasporangiaceae</taxon>
        <taxon>Terrabacter</taxon>
    </lineage>
</organism>
<sequence length="51" mass="5398">MRRLASQVRLTQQLGNAAVTTTSRAGTVIDTDDLTPAQTAAQIVEALDTAR</sequence>
<proteinExistence type="predicted"/>
<accession>A0A512CWK1</accession>
<evidence type="ECO:0000313" key="1">
    <source>
        <dbReference type="EMBL" id="GEO28611.1"/>
    </source>
</evidence>
<dbReference type="EMBL" id="BJYX01000001">
    <property type="protein sequence ID" value="GEO28611.1"/>
    <property type="molecule type" value="Genomic_DNA"/>
</dbReference>
<comment type="caution">
    <text evidence="1">The sequence shown here is derived from an EMBL/GenBank/DDBJ whole genome shotgun (WGS) entry which is preliminary data.</text>
</comment>